<dbReference type="RefSeq" id="WP_184064748.1">
    <property type="nucleotide sequence ID" value="NZ_JACHNZ010000004.1"/>
</dbReference>
<feature type="transmembrane region" description="Helical" evidence="1">
    <location>
        <begin position="267"/>
        <end position="289"/>
    </location>
</feature>
<dbReference type="AlphaFoldDB" id="A0A7W7B0T0"/>
<feature type="transmembrane region" description="Helical" evidence="1">
    <location>
        <begin position="222"/>
        <end position="247"/>
    </location>
</feature>
<accession>A0A7W7B0T0</accession>
<proteinExistence type="predicted"/>
<feature type="transmembrane region" description="Helical" evidence="1">
    <location>
        <begin position="46"/>
        <end position="70"/>
    </location>
</feature>
<evidence type="ECO:0000313" key="3">
    <source>
        <dbReference type="Proteomes" id="UP000566324"/>
    </source>
</evidence>
<feature type="transmembrane region" description="Helical" evidence="1">
    <location>
        <begin position="342"/>
        <end position="364"/>
    </location>
</feature>
<dbReference type="PANTHER" id="PTHR37814">
    <property type="entry name" value="CONSERVED MEMBRANE PROTEIN"/>
    <property type="match status" value="1"/>
</dbReference>
<protein>
    <submittedName>
        <fullName evidence="2">Putative membrane protein YkvI</fullName>
    </submittedName>
</protein>
<evidence type="ECO:0000313" key="2">
    <source>
        <dbReference type="EMBL" id="MBB4630948.1"/>
    </source>
</evidence>
<dbReference type="InterPro" id="IPR038728">
    <property type="entry name" value="YkvI-like"/>
</dbReference>
<dbReference type="PANTHER" id="PTHR37814:SF1">
    <property type="entry name" value="MEMBRANE PROTEIN"/>
    <property type="match status" value="1"/>
</dbReference>
<keyword evidence="3" id="KW-1185">Reference proteome</keyword>
<feature type="transmembrane region" description="Helical" evidence="1">
    <location>
        <begin position="157"/>
        <end position="174"/>
    </location>
</feature>
<feature type="transmembrane region" description="Helical" evidence="1">
    <location>
        <begin position="15"/>
        <end position="34"/>
    </location>
</feature>
<organism evidence="2 3">
    <name type="scientific">Sphingosinicella soli</name>
    <dbReference type="NCBI Taxonomy" id="333708"/>
    <lineage>
        <taxon>Bacteria</taxon>
        <taxon>Pseudomonadati</taxon>
        <taxon>Pseudomonadota</taxon>
        <taxon>Alphaproteobacteria</taxon>
        <taxon>Sphingomonadales</taxon>
        <taxon>Sphingosinicellaceae</taxon>
        <taxon>Sphingosinicella</taxon>
    </lineage>
</organism>
<keyword evidence="1" id="KW-1133">Transmembrane helix</keyword>
<feature type="transmembrane region" description="Helical" evidence="1">
    <location>
        <begin position="310"/>
        <end position="330"/>
    </location>
</feature>
<keyword evidence="1" id="KW-0472">Membrane</keyword>
<evidence type="ECO:0000256" key="1">
    <source>
        <dbReference type="SAM" id="Phobius"/>
    </source>
</evidence>
<reference evidence="2 3" key="1">
    <citation type="submission" date="2020-08" db="EMBL/GenBank/DDBJ databases">
        <title>Genomic Encyclopedia of Type Strains, Phase IV (KMG-IV): sequencing the most valuable type-strain genomes for metagenomic binning, comparative biology and taxonomic classification.</title>
        <authorList>
            <person name="Goeker M."/>
        </authorList>
    </citation>
    <scope>NUCLEOTIDE SEQUENCE [LARGE SCALE GENOMIC DNA]</scope>
    <source>
        <strain evidence="2 3">DSM 17328</strain>
    </source>
</reference>
<dbReference type="Proteomes" id="UP000566324">
    <property type="component" value="Unassembled WGS sequence"/>
</dbReference>
<feature type="transmembrane region" description="Helical" evidence="1">
    <location>
        <begin position="194"/>
        <end position="215"/>
    </location>
</feature>
<feature type="transmembrane region" description="Helical" evidence="1">
    <location>
        <begin position="91"/>
        <end position="114"/>
    </location>
</feature>
<gene>
    <name evidence="2" type="ORF">GGQ98_000553</name>
</gene>
<dbReference type="EMBL" id="JACHNZ010000004">
    <property type="protein sequence ID" value="MBB4630948.1"/>
    <property type="molecule type" value="Genomic_DNA"/>
</dbReference>
<sequence>MTATTTTQPSWFQRFLLPGLIFKGVVIGGGYATGRELAEFFLGSGPFGGLMGILLAMVVWSAVCAATFLFSYRFAVYNYRDFFKALLGPGWVVFEIAYLALLVLILAVVAAAAGTIGAEVFGLPEIVGTLFLVISIAATASFGNAGVEQVFKYASTFIYLTYAVFLVLALSTFGDRIAPSLALDVPTTGWVMGGLTYASYNVVGAIAVLSFVTNFTRPRDAVIAGVVAGPLAMIPAIAFFLCMVAFYPEIASASLPSDFLLRRMDAPWLQIAFQLMIFCALLETGVGVVNTLNERIAGVAATRGKRFTPLARLGVSAAVLLACGFVAARIGLIDLIASGYGAFGYIMLAIFVVPLLTLGVARLVRHRAANG</sequence>
<name>A0A7W7B0T0_9SPHN</name>
<feature type="transmembrane region" description="Helical" evidence="1">
    <location>
        <begin position="126"/>
        <end position="145"/>
    </location>
</feature>
<comment type="caution">
    <text evidence="2">The sequence shown here is derived from an EMBL/GenBank/DDBJ whole genome shotgun (WGS) entry which is preliminary data.</text>
</comment>
<keyword evidence="1" id="KW-0812">Transmembrane</keyword>